<protein>
    <submittedName>
        <fullName evidence="1">Uncharacterized protein</fullName>
    </submittedName>
</protein>
<gene>
    <name evidence="1" type="ORF">BDV23DRAFT_152116</name>
</gene>
<reference evidence="1" key="1">
    <citation type="submission" date="2019-04" db="EMBL/GenBank/DDBJ databases">
        <title>Friends and foes A comparative genomics studyof 23 Aspergillus species from section Flavi.</title>
        <authorList>
            <consortium name="DOE Joint Genome Institute"/>
            <person name="Kjaerbolling I."/>
            <person name="Vesth T."/>
            <person name="Frisvad J.C."/>
            <person name="Nybo J.L."/>
            <person name="Theobald S."/>
            <person name="Kildgaard S."/>
            <person name="Isbrandt T."/>
            <person name="Kuo A."/>
            <person name="Sato A."/>
            <person name="Lyhne E.K."/>
            <person name="Kogle M.E."/>
            <person name="Wiebenga A."/>
            <person name="Kun R.S."/>
            <person name="Lubbers R.J."/>
            <person name="Makela M.R."/>
            <person name="Barry K."/>
            <person name="Chovatia M."/>
            <person name="Clum A."/>
            <person name="Daum C."/>
            <person name="Haridas S."/>
            <person name="He G."/>
            <person name="LaButti K."/>
            <person name="Lipzen A."/>
            <person name="Mondo S."/>
            <person name="Riley R."/>
            <person name="Salamov A."/>
            <person name="Simmons B.A."/>
            <person name="Magnuson J.K."/>
            <person name="Henrissat B."/>
            <person name="Mortensen U.H."/>
            <person name="Larsen T.O."/>
            <person name="Devries R.P."/>
            <person name="Grigoriev I.V."/>
            <person name="Machida M."/>
            <person name="Baker S.E."/>
            <person name="Andersen M.R."/>
        </authorList>
    </citation>
    <scope>NUCLEOTIDE SEQUENCE [LARGE SCALE GENOMIC DNA]</scope>
    <source>
        <strain evidence="1">IBT 14317</strain>
    </source>
</reference>
<sequence>MRTSPLDKLMSGLAQSRDMHLNEKSSHIPSLSCRTNHLELKPTINRHSCMNPA</sequence>
<dbReference type="Proteomes" id="UP000326877">
    <property type="component" value="Unassembled WGS sequence"/>
</dbReference>
<dbReference type="EMBL" id="ML735240">
    <property type="protein sequence ID" value="KAE8392093.1"/>
    <property type="molecule type" value="Genomic_DNA"/>
</dbReference>
<organism evidence="1">
    <name type="scientific">Petromyces alliaceus</name>
    <name type="common">Aspergillus alliaceus</name>
    <dbReference type="NCBI Taxonomy" id="209559"/>
    <lineage>
        <taxon>Eukaryota</taxon>
        <taxon>Fungi</taxon>
        <taxon>Dikarya</taxon>
        <taxon>Ascomycota</taxon>
        <taxon>Pezizomycotina</taxon>
        <taxon>Eurotiomycetes</taxon>
        <taxon>Eurotiomycetidae</taxon>
        <taxon>Eurotiales</taxon>
        <taxon>Aspergillaceae</taxon>
        <taxon>Aspergillus</taxon>
        <taxon>Aspergillus subgen. Circumdati</taxon>
    </lineage>
</organism>
<evidence type="ECO:0000313" key="1">
    <source>
        <dbReference type="EMBL" id="KAE8392093.1"/>
    </source>
</evidence>
<name>A0A5N7CEW6_PETAA</name>
<dbReference type="AlphaFoldDB" id="A0A5N7CEW6"/>
<accession>A0A5N7CEW6</accession>
<proteinExistence type="predicted"/>